<dbReference type="CDD" id="cd11962">
    <property type="entry name" value="SH3_Abp1_fungi_C1"/>
    <property type="match status" value="1"/>
</dbReference>
<dbReference type="GO" id="GO:0030864">
    <property type="term" value="C:cortical actin cytoskeleton"/>
    <property type="evidence" value="ECO:0007669"/>
    <property type="project" value="TreeGrafter"/>
</dbReference>
<feature type="domain" description="SH3" evidence="4">
    <location>
        <begin position="588"/>
        <end position="648"/>
    </location>
</feature>
<dbReference type="SMART" id="SM00326">
    <property type="entry name" value="SH3"/>
    <property type="match status" value="2"/>
</dbReference>
<organism evidence="6 7">
    <name type="scientific">Ascodesmis nigricans</name>
    <dbReference type="NCBI Taxonomy" id="341454"/>
    <lineage>
        <taxon>Eukaryota</taxon>
        <taxon>Fungi</taxon>
        <taxon>Dikarya</taxon>
        <taxon>Ascomycota</taxon>
        <taxon>Pezizomycotina</taxon>
        <taxon>Pezizomycetes</taxon>
        <taxon>Pezizales</taxon>
        <taxon>Ascodesmidaceae</taxon>
        <taxon>Ascodesmis</taxon>
    </lineage>
</organism>
<dbReference type="GO" id="GO:0051015">
    <property type="term" value="F:actin filament binding"/>
    <property type="evidence" value="ECO:0007669"/>
    <property type="project" value="TreeGrafter"/>
</dbReference>
<feature type="region of interest" description="Disordered" evidence="3">
    <location>
        <begin position="240"/>
        <end position="263"/>
    </location>
</feature>
<feature type="domain" description="ADF-H" evidence="5">
    <location>
        <begin position="1"/>
        <end position="149"/>
    </location>
</feature>
<feature type="compositionally biased region" description="Basic and acidic residues" evidence="3">
    <location>
        <begin position="397"/>
        <end position="406"/>
    </location>
</feature>
<dbReference type="CDD" id="cd11961">
    <property type="entry name" value="SH3_Abp1_fungi_C2"/>
    <property type="match status" value="1"/>
</dbReference>
<feature type="compositionally biased region" description="Basic and acidic residues" evidence="3">
    <location>
        <begin position="570"/>
        <end position="579"/>
    </location>
</feature>
<dbReference type="GO" id="GO:0030833">
    <property type="term" value="P:regulation of actin filament polymerization"/>
    <property type="evidence" value="ECO:0007669"/>
    <property type="project" value="TreeGrafter"/>
</dbReference>
<dbReference type="Proteomes" id="UP000298138">
    <property type="component" value="Unassembled WGS sequence"/>
</dbReference>
<evidence type="ECO:0000256" key="3">
    <source>
        <dbReference type="SAM" id="MobiDB-lite"/>
    </source>
</evidence>
<feature type="region of interest" description="Disordered" evidence="3">
    <location>
        <begin position="570"/>
        <end position="589"/>
    </location>
</feature>
<reference evidence="6 7" key="1">
    <citation type="submission" date="2019-04" db="EMBL/GenBank/DDBJ databases">
        <title>Comparative genomics and transcriptomics to analyze fruiting body development in filamentous ascomycetes.</title>
        <authorList>
            <consortium name="DOE Joint Genome Institute"/>
            <person name="Lutkenhaus R."/>
            <person name="Traeger S."/>
            <person name="Breuer J."/>
            <person name="Kuo A."/>
            <person name="Lipzen A."/>
            <person name="Pangilinan J."/>
            <person name="Dilworth D."/>
            <person name="Sandor L."/>
            <person name="Poggeler S."/>
            <person name="Barry K."/>
            <person name="Grigoriev I.V."/>
            <person name="Nowrousian M."/>
        </authorList>
    </citation>
    <scope>NUCLEOTIDE SEQUENCE [LARGE SCALE GENOMIC DNA]</scope>
    <source>
        <strain evidence="6 7">CBS 389.68</strain>
    </source>
</reference>
<evidence type="ECO:0008006" key="8">
    <source>
        <dbReference type="Google" id="ProtNLM"/>
    </source>
</evidence>
<dbReference type="SUPFAM" id="SSF55753">
    <property type="entry name" value="Actin depolymerizing proteins"/>
    <property type="match status" value="1"/>
</dbReference>
<evidence type="ECO:0000256" key="2">
    <source>
        <dbReference type="PROSITE-ProRule" id="PRU00192"/>
    </source>
</evidence>
<evidence type="ECO:0000313" key="7">
    <source>
        <dbReference type="Proteomes" id="UP000298138"/>
    </source>
</evidence>
<feature type="region of interest" description="Disordered" evidence="3">
    <location>
        <begin position="155"/>
        <end position="195"/>
    </location>
</feature>
<evidence type="ECO:0000259" key="4">
    <source>
        <dbReference type="PROSITE" id="PS50002"/>
    </source>
</evidence>
<dbReference type="FunFam" id="2.30.30.40:FF:000242">
    <property type="entry name" value="Actin binding protein"/>
    <property type="match status" value="1"/>
</dbReference>
<dbReference type="FunFam" id="3.40.20.10:FF:000045">
    <property type="entry name" value="Actin binding protein, putative"/>
    <property type="match status" value="1"/>
</dbReference>
<dbReference type="PRINTS" id="PR00452">
    <property type="entry name" value="SH3DOMAIN"/>
</dbReference>
<dbReference type="OrthoDB" id="5971719at2759"/>
<accession>A0A4S2MK95</accession>
<dbReference type="PRINTS" id="PR00499">
    <property type="entry name" value="P67PHOX"/>
</dbReference>
<dbReference type="FunCoup" id="A0A4S2MK95">
    <property type="interactions" value="552"/>
</dbReference>
<feature type="region of interest" description="Disordered" evidence="3">
    <location>
        <begin position="283"/>
        <end position="563"/>
    </location>
</feature>
<dbReference type="Pfam" id="PF14604">
    <property type="entry name" value="SH3_9"/>
    <property type="match status" value="1"/>
</dbReference>
<dbReference type="InterPro" id="IPR035719">
    <property type="entry name" value="Abp1_fungi_SH3_C1"/>
</dbReference>
<gene>
    <name evidence="6" type="ORF">EX30DRAFT_323688</name>
</gene>
<dbReference type="Gene3D" id="2.30.30.40">
    <property type="entry name" value="SH3 Domains"/>
    <property type="match status" value="2"/>
</dbReference>
<feature type="compositionally biased region" description="Basic and acidic residues" evidence="3">
    <location>
        <begin position="254"/>
        <end position="263"/>
    </location>
</feature>
<name>A0A4S2MK95_9PEZI</name>
<dbReference type="SMART" id="SM00102">
    <property type="entry name" value="ADF"/>
    <property type="match status" value="1"/>
</dbReference>
<dbReference type="PROSITE" id="PS51263">
    <property type="entry name" value="ADF_H"/>
    <property type="match status" value="1"/>
</dbReference>
<feature type="compositionally biased region" description="Polar residues" evidence="3">
    <location>
        <begin position="327"/>
        <end position="337"/>
    </location>
</feature>
<dbReference type="STRING" id="341454.A0A4S2MK95"/>
<dbReference type="Pfam" id="PF00018">
    <property type="entry name" value="SH3_1"/>
    <property type="match status" value="1"/>
</dbReference>
<feature type="compositionally biased region" description="Low complexity" evidence="3">
    <location>
        <begin position="661"/>
        <end position="686"/>
    </location>
</feature>
<dbReference type="AlphaFoldDB" id="A0A4S2MK95"/>
<dbReference type="Gene3D" id="3.40.20.10">
    <property type="entry name" value="Severin"/>
    <property type="match status" value="1"/>
</dbReference>
<dbReference type="Pfam" id="PF00241">
    <property type="entry name" value="Cofilin_ADF"/>
    <property type="match status" value="1"/>
</dbReference>
<dbReference type="PROSITE" id="PS50002">
    <property type="entry name" value="SH3"/>
    <property type="match status" value="2"/>
</dbReference>
<keyword evidence="7" id="KW-1185">Reference proteome</keyword>
<feature type="domain" description="SH3" evidence="4">
    <location>
        <begin position="685"/>
        <end position="743"/>
    </location>
</feature>
<dbReference type="GO" id="GO:0005884">
    <property type="term" value="C:actin filament"/>
    <property type="evidence" value="ECO:0007669"/>
    <property type="project" value="TreeGrafter"/>
</dbReference>
<feature type="compositionally biased region" description="Pro residues" evidence="3">
    <location>
        <begin position="512"/>
        <end position="530"/>
    </location>
</feature>
<dbReference type="InterPro" id="IPR001452">
    <property type="entry name" value="SH3_domain"/>
</dbReference>
<dbReference type="CDD" id="cd11281">
    <property type="entry name" value="ADF_drebrin_like"/>
    <property type="match status" value="1"/>
</dbReference>
<keyword evidence="1 2" id="KW-0728">SH3 domain</keyword>
<dbReference type="GO" id="GO:0030427">
    <property type="term" value="C:site of polarized growth"/>
    <property type="evidence" value="ECO:0007669"/>
    <property type="project" value="TreeGrafter"/>
</dbReference>
<dbReference type="PANTHER" id="PTHR10829:SF25">
    <property type="entry name" value="DREBRIN-LIKE PROTEIN"/>
    <property type="match status" value="1"/>
</dbReference>
<dbReference type="InterPro" id="IPR036028">
    <property type="entry name" value="SH3-like_dom_sf"/>
</dbReference>
<proteinExistence type="predicted"/>
<dbReference type="EMBL" id="ML220154">
    <property type="protein sequence ID" value="TGZ77370.1"/>
    <property type="molecule type" value="Genomic_DNA"/>
</dbReference>
<evidence type="ECO:0000256" key="1">
    <source>
        <dbReference type="ARBA" id="ARBA00022443"/>
    </source>
</evidence>
<dbReference type="InterPro" id="IPR029006">
    <property type="entry name" value="ADF-H/Gelsolin-like_dom_sf"/>
</dbReference>
<feature type="compositionally biased region" description="Basic and acidic residues" evidence="3">
    <location>
        <begin position="542"/>
        <end position="554"/>
    </location>
</feature>
<dbReference type="InParanoid" id="A0A4S2MK95"/>
<dbReference type="InterPro" id="IPR035718">
    <property type="entry name" value="Abp1_fungi_SH3_C2"/>
</dbReference>
<dbReference type="SUPFAM" id="SSF50044">
    <property type="entry name" value="SH3-domain"/>
    <property type="match status" value="2"/>
</dbReference>
<evidence type="ECO:0000313" key="6">
    <source>
        <dbReference type="EMBL" id="TGZ77370.1"/>
    </source>
</evidence>
<protein>
    <recommendedName>
        <fullName evidence="8">Actin binding protein</fullName>
    </recommendedName>
</protein>
<feature type="compositionally biased region" description="Polar residues" evidence="3">
    <location>
        <begin position="408"/>
        <end position="420"/>
    </location>
</feature>
<evidence type="ECO:0000259" key="5">
    <source>
        <dbReference type="PROSITE" id="PS51263"/>
    </source>
</evidence>
<sequence length="743" mass="78078">MSSLDISPEIGRSYQKIVNGPAINKPSPTYAQWAVFSVSAPLQNAFVQSSGKASTLKVHTAGEGELEELIEEFNDGKVQFAFVKVKDPNTSLPKFVLICWCGQGVPERVKGYFTGHLNAVTKVLHGYHVQVTARSDSDLTPEGIIQKVADASGAKYSSSSTDAPAPKPAAKPPVATKPVFQPTKFGTSTLPVGSRAPFRRDEKVDEDGWGADAPPVTRTQLEKVAPAYKPTKVDINALKAMSTSTTSGPSGNARESEPEKEVVKGGYQPIGKIDIAALRKGYKEERPEPVKGAYTPIDVSSIRKGASAPREPSPEPAPRPVSERMSAFNQPAQSERLTSLPKPKVAKKFGPGAPSYGTKPLTPGGFGLGSPSAVPSAPQIGAINKSGITKSPAQLWAEKKAKERGESTPPTMSPAATGSYISPVATGASASSQAREEEATTSAGGISALRNKFAGGPPISAAPPSAPKAFSPVHTGEPERAATPVGRVAMPGLPSRATEEKVEVPETVPVSIPSPPRQPRSPTPPSPEIPGSPIRIAIPVARQDDPTEIEKPEEPQVSAPVESISKVVPKEQDLHEEPASAHPQPAGGAGARATILYDYGAAEDNEINLVEGQVVTDIEMVDEDWWAGTNSAGQHGLFPSNYVELIQEEEVEQKTAPPAPAAAAAVAPAAAPRAPSPEPAAAAQPAGPSAVALYDYEATEDNEISFPEGAVITDIQFPDEDWWAGVYKGKEGLFPANYVELQQ</sequence>
<feature type="region of interest" description="Disordered" evidence="3">
    <location>
        <begin position="652"/>
        <end position="686"/>
    </location>
</feature>
<feature type="compositionally biased region" description="Polar residues" evidence="3">
    <location>
        <begin position="241"/>
        <end position="250"/>
    </location>
</feature>
<dbReference type="PANTHER" id="PTHR10829">
    <property type="entry name" value="CORTACTIN AND DREBRIN"/>
    <property type="match status" value="1"/>
</dbReference>
<dbReference type="InterPro" id="IPR002108">
    <property type="entry name" value="ADF-H"/>
</dbReference>